<dbReference type="Proteomes" id="UP001552299">
    <property type="component" value="Unassembled WGS sequence"/>
</dbReference>
<evidence type="ECO:0008006" key="5">
    <source>
        <dbReference type="Google" id="ProtNLM"/>
    </source>
</evidence>
<evidence type="ECO:0000259" key="2">
    <source>
        <dbReference type="Pfam" id="PF13966"/>
    </source>
</evidence>
<accession>A0ABD0U2M5</accession>
<dbReference type="SUPFAM" id="SSF53098">
    <property type="entry name" value="Ribonuclease H-like"/>
    <property type="match status" value="1"/>
</dbReference>
<dbReference type="PANTHER" id="PTHR47723:SF19">
    <property type="entry name" value="POLYNUCLEOTIDYL TRANSFERASE, RIBONUCLEASE H-LIKE SUPERFAMILY PROTEIN"/>
    <property type="match status" value="1"/>
</dbReference>
<evidence type="ECO:0000259" key="1">
    <source>
        <dbReference type="Pfam" id="PF13456"/>
    </source>
</evidence>
<keyword evidence="4" id="KW-1185">Reference proteome</keyword>
<dbReference type="Pfam" id="PF13456">
    <property type="entry name" value="RVT_3"/>
    <property type="match status" value="1"/>
</dbReference>
<evidence type="ECO:0000313" key="4">
    <source>
        <dbReference type="Proteomes" id="UP001552299"/>
    </source>
</evidence>
<dbReference type="PANTHER" id="PTHR47723">
    <property type="entry name" value="OS05G0353850 PROTEIN"/>
    <property type="match status" value="1"/>
</dbReference>
<organism evidence="3 4">
    <name type="scientific">Dendrobium thyrsiflorum</name>
    <name type="common">Pinecone-like raceme dendrobium</name>
    <name type="synonym">Orchid</name>
    <dbReference type="NCBI Taxonomy" id="117978"/>
    <lineage>
        <taxon>Eukaryota</taxon>
        <taxon>Viridiplantae</taxon>
        <taxon>Streptophyta</taxon>
        <taxon>Embryophyta</taxon>
        <taxon>Tracheophyta</taxon>
        <taxon>Spermatophyta</taxon>
        <taxon>Magnoliopsida</taxon>
        <taxon>Liliopsida</taxon>
        <taxon>Asparagales</taxon>
        <taxon>Orchidaceae</taxon>
        <taxon>Epidendroideae</taxon>
        <taxon>Malaxideae</taxon>
        <taxon>Dendrobiinae</taxon>
        <taxon>Dendrobium</taxon>
    </lineage>
</organism>
<protein>
    <recommendedName>
        <fullName evidence="5">RNase H type-1 domain-containing protein</fullName>
    </recommendedName>
</protein>
<feature type="domain" description="Reverse transcriptase zinc-binding" evidence="2">
    <location>
        <begin position="453"/>
        <end position="523"/>
    </location>
</feature>
<feature type="domain" description="RNase H type-1" evidence="1">
    <location>
        <begin position="627"/>
        <end position="749"/>
    </location>
</feature>
<dbReference type="CDD" id="cd06222">
    <property type="entry name" value="RNase_H_like"/>
    <property type="match status" value="1"/>
</dbReference>
<dbReference type="Pfam" id="PF13966">
    <property type="entry name" value="zf-RVT"/>
    <property type="match status" value="1"/>
</dbReference>
<dbReference type="InterPro" id="IPR002156">
    <property type="entry name" value="RNaseH_domain"/>
</dbReference>
<dbReference type="Gene3D" id="3.30.420.10">
    <property type="entry name" value="Ribonuclease H-like superfamily/Ribonuclease H"/>
    <property type="match status" value="1"/>
</dbReference>
<sequence>MACGLFFARVLVELDVTKKYSDFMWIGFETLGFRQCVELEEFPTYCDHCKVLGHSNVECCVLNPSLANNSLPCKDGVGKDVDGNNSLVDPVVVGMSGNSIEGDVIVEPSVLVNNVAAAELRGSVVEDVQCNEYQLETLVVGNHSILINLAEVHDDVVFNSGSGFKTSGLCSPAAAGDGGEASLGSGALVPDNLVDVPIDVMSPTGFHNLVVSNLGVTCSGNSVWIEGYPLSGEGEGDLEVDYIDLDMYGLDVCKVTEKALSHGKKRCRRKSRSSMVAFFYEAWGSSVANAWFYVFNWTMMKGVIIDPFPNPCQWHNSLLREVYGNSFEVPIKHPGKAWKILQDGWNALKDVIRWRVYDGKKISILNDVWILDKSLANWPTFFDISIDEKVKVLFLLADGVWRVETILKLFGPCLADLILQIQTFSDIGEDKPALISTTLSKSISSQAFMARFKTQDDRFDWIYKVKLLPRERLFWWRVIHNAIPTQEWLVSKQLGDSEECIWGCMNKEDVYHILFHCKFSLQVFKTLEDWGFPMPSYHKHVVEDSERTLIFSNPDILFLKSVYQIWMNRNRRKHGGSWWSPAMVASSVLGSFNLINLSLMWKQWGTTRLYPIGISWCPPPSNWLKVNIDGACRNNYKAGIGVMVRDYLGKVLVAAGKSLLHWDVAFIELQSIGLLRQVLNEEMLGASGVIIEGDNQASLNWLKKNIELGRWRYNNLDFDVSFIRDFHHVIINFMPRRFNRAADFCAMHAIDSSFYWRKEDDFSSLLDFVNILKEDAFKPP</sequence>
<dbReference type="InterPro" id="IPR026960">
    <property type="entry name" value="RVT-Znf"/>
</dbReference>
<dbReference type="InterPro" id="IPR012337">
    <property type="entry name" value="RNaseH-like_sf"/>
</dbReference>
<gene>
    <name evidence="3" type="ORF">M5K25_024632</name>
</gene>
<evidence type="ECO:0000313" key="3">
    <source>
        <dbReference type="EMBL" id="KAL0906162.1"/>
    </source>
</evidence>
<proteinExistence type="predicted"/>
<dbReference type="InterPro" id="IPR044730">
    <property type="entry name" value="RNase_H-like_dom_plant"/>
</dbReference>
<comment type="caution">
    <text evidence="3">The sequence shown here is derived from an EMBL/GenBank/DDBJ whole genome shotgun (WGS) entry which is preliminary data.</text>
</comment>
<dbReference type="InterPro" id="IPR036397">
    <property type="entry name" value="RNaseH_sf"/>
</dbReference>
<dbReference type="InterPro" id="IPR053151">
    <property type="entry name" value="RNase_H-like"/>
</dbReference>
<reference evidence="3 4" key="1">
    <citation type="journal article" date="2024" name="Plant Biotechnol. J.">
        <title>Dendrobium thyrsiflorum genome and its molecular insights into genes involved in important horticultural traits.</title>
        <authorList>
            <person name="Chen B."/>
            <person name="Wang J.Y."/>
            <person name="Zheng P.J."/>
            <person name="Li K.L."/>
            <person name="Liang Y.M."/>
            <person name="Chen X.F."/>
            <person name="Zhang C."/>
            <person name="Zhao X."/>
            <person name="He X."/>
            <person name="Zhang G.Q."/>
            <person name="Liu Z.J."/>
            <person name="Xu Q."/>
        </authorList>
    </citation>
    <scope>NUCLEOTIDE SEQUENCE [LARGE SCALE GENOMIC DNA]</scope>
    <source>
        <strain evidence="3">GZMU011</strain>
    </source>
</reference>
<name>A0ABD0U2M5_DENTH</name>
<dbReference type="AlphaFoldDB" id="A0ABD0U2M5"/>
<dbReference type="EMBL" id="JANQDX010000018">
    <property type="protein sequence ID" value="KAL0906162.1"/>
    <property type="molecule type" value="Genomic_DNA"/>
</dbReference>